<feature type="region of interest" description="Disordered" evidence="1">
    <location>
        <begin position="15"/>
        <end position="55"/>
    </location>
</feature>
<protein>
    <submittedName>
        <fullName evidence="2">Uncharacterized protein</fullName>
    </submittedName>
</protein>
<name>A0A8H7YEB5_AJECA</name>
<accession>A0A8H7YEB5</accession>
<comment type="caution">
    <text evidence="2">The sequence shown here is derived from an EMBL/GenBank/DDBJ whole genome shotgun (WGS) entry which is preliminary data.</text>
</comment>
<feature type="compositionally biased region" description="Low complexity" evidence="1">
    <location>
        <begin position="15"/>
        <end position="25"/>
    </location>
</feature>
<organism evidence="2 3">
    <name type="scientific">Ajellomyces capsulatus</name>
    <name type="common">Darling's disease fungus</name>
    <name type="synonym">Histoplasma capsulatum</name>
    <dbReference type="NCBI Taxonomy" id="5037"/>
    <lineage>
        <taxon>Eukaryota</taxon>
        <taxon>Fungi</taxon>
        <taxon>Dikarya</taxon>
        <taxon>Ascomycota</taxon>
        <taxon>Pezizomycotina</taxon>
        <taxon>Eurotiomycetes</taxon>
        <taxon>Eurotiomycetidae</taxon>
        <taxon>Onygenales</taxon>
        <taxon>Ajellomycetaceae</taxon>
        <taxon>Histoplasma</taxon>
    </lineage>
</organism>
<dbReference type="VEuPathDB" id="FungiDB:I7I52_07966"/>
<evidence type="ECO:0000256" key="1">
    <source>
        <dbReference type="SAM" id="MobiDB-lite"/>
    </source>
</evidence>
<dbReference type="EMBL" id="JAEVHI010000005">
    <property type="protein sequence ID" value="KAG5290829.1"/>
    <property type="molecule type" value="Genomic_DNA"/>
</dbReference>
<proteinExistence type="predicted"/>
<dbReference type="Proteomes" id="UP000670092">
    <property type="component" value="Unassembled WGS sequence"/>
</dbReference>
<gene>
    <name evidence="2" type="ORF">I7I52_07966</name>
</gene>
<sequence length="136" mass="14442">MITHIHIHAHAINSSISTSSTSPPSGMCLNNGTAAGPISPTTPAPPMFPSQGPLSSSVAPCTASARFSVSTSKSVTYASRTLELSVPSAPPSNFRRTSNSLSSIISSFQRRRWPSKRQRTRFFIFILLVGLPQDGG</sequence>
<dbReference type="AlphaFoldDB" id="A0A8H7YEB5"/>
<reference evidence="2 3" key="1">
    <citation type="submission" date="2021-01" db="EMBL/GenBank/DDBJ databases">
        <title>Chromosome-level genome assembly of a human fungal pathogen reveals clustering of transcriptionally co-regulated genes.</title>
        <authorList>
            <person name="Voorhies M."/>
            <person name="Cohen S."/>
            <person name="Shea T.P."/>
            <person name="Petrus S."/>
            <person name="Munoz J.F."/>
            <person name="Poplawski S."/>
            <person name="Goldman W.E."/>
            <person name="Michael T."/>
            <person name="Cuomo C.A."/>
            <person name="Sil A."/>
            <person name="Beyhan S."/>
        </authorList>
    </citation>
    <scope>NUCLEOTIDE SEQUENCE [LARGE SCALE GENOMIC DNA]</scope>
    <source>
        <strain evidence="2 3">G184AR</strain>
    </source>
</reference>
<evidence type="ECO:0000313" key="3">
    <source>
        <dbReference type="Proteomes" id="UP000670092"/>
    </source>
</evidence>
<evidence type="ECO:0000313" key="2">
    <source>
        <dbReference type="EMBL" id="KAG5290829.1"/>
    </source>
</evidence>